<dbReference type="EMBL" id="LAZR01039594">
    <property type="protein sequence ID" value="KKL16608.1"/>
    <property type="molecule type" value="Genomic_DNA"/>
</dbReference>
<organism evidence="1">
    <name type="scientific">marine sediment metagenome</name>
    <dbReference type="NCBI Taxonomy" id="412755"/>
    <lineage>
        <taxon>unclassified sequences</taxon>
        <taxon>metagenomes</taxon>
        <taxon>ecological metagenomes</taxon>
    </lineage>
</organism>
<comment type="caution">
    <text evidence="1">The sequence shown here is derived from an EMBL/GenBank/DDBJ whole genome shotgun (WGS) entry which is preliminary data.</text>
</comment>
<sequence length="130" mass="14903">MSRSVWTHSDAIETAFFMMEADGCIDDWEEWVQDVREEFKRKFPSMCTCDYWPEEESHAIVENGHCMVVISEYGGLVSLGVVVPNASFHNAVATHWTETNAAPFLRKRYGELRKVGTMSNGESFFERITP</sequence>
<gene>
    <name evidence="1" type="ORF">LCGC14_2493850</name>
</gene>
<name>A0A0F9DXN2_9ZZZZ</name>
<evidence type="ECO:0000313" key="1">
    <source>
        <dbReference type="EMBL" id="KKL16608.1"/>
    </source>
</evidence>
<dbReference type="AlphaFoldDB" id="A0A0F9DXN2"/>
<protein>
    <submittedName>
        <fullName evidence="1">Uncharacterized protein</fullName>
    </submittedName>
</protein>
<reference evidence="1" key="1">
    <citation type="journal article" date="2015" name="Nature">
        <title>Complex archaea that bridge the gap between prokaryotes and eukaryotes.</title>
        <authorList>
            <person name="Spang A."/>
            <person name="Saw J.H."/>
            <person name="Jorgensen S.L."/>
            <person name="Zaremba-Niedzwiedzka K."/>
            <person name="Martijn J."/>
            <person name="Lind A.E."/>
            <person name="van Eijk R."/>
            <person name="Schleper C."/>
            <person name="Guy L."/>
            <person name="Ettema T.J."/>
        </authorList>
    </citation>
    <scope>NUCLEOTIDE SEQUENCE</scope>
</reference>
<proteinExistence type="predicted"/>
<accession>A0A0F9DXN2</accession>